<dbReference type="GO" id="GO:0016787">
    <property type="term" value="F:hydrolase activity"/>
    <property type="evidence" value="ECO:0007669"/>
    <property type="project" value="UniProtKB-KW"/>
</dbReference>
<dbReference type="InterPro" id="IPR006379">
    <property type="entry name" value="HAD-SF_hydro_IIB"/>
</dbReference>
<dbReference type="NCBIfam" id="TIGR01484">
    <property type="entry name" value="HAD-SF-IIB"/>
    <property type="match status" value="1"/>
</dbReference>
<dbReference type="PANTHER" id="PTHR10000:SF8">
    <property type="entry name" value="HAD SUPERFAMILY HYDROLASE-LIKE, TYPE 3"/>
    <property type="match status" value="1"/>
</dbReference>
<dbReference type="Gene3D" id="3.40.50.1000">
    <property type="entry name" value="HAD superfamily/HAD-like"/>
    <property type="match status" value="2"/>
</dbReference>
<sequence>MSAARLAGIEFVLTDIDDTLTTEGRLPAQAYHALEQLHEAGITVVPVTGRPAGWCDLIARLWPVDAVVGENGAFYFACSPQGGMTREFAQSAEERSEGRRRLNALADVIFKAVPRARLSADQTFREADLAIDFAEDGPRLDDAEIAQIVTSFEEAGAVAKVSSIHVNGWFGQYDKLAMTRRLFTQRYGLDVEKAGDKVIFVGDSPNDAPMFGFFENSIGVANFADFQDGTVTPPKWITQKAGGAGFAEVADAILQARES</sequence>
<dbReference type="Pfam" id="PF08282">
    <property type="entry name" value="Hydrolase_3"/>
    <property type="match status" value="1"/>
</dbReference>
<dbReference type="Proteomes" id="UP001185659">
    <property type="component" value="Unassembled WGS sequence"/>
</dbReference>
<keyword evidence="2" id="KW-1185">Reference proteome</keyword>
<comment type="caution">
    <text evidence="1">The sequence shown here is derived from an EMBL/GenBank/DDBJ whole genome shotgun (WGS) entry which is preliminary data.</text>
</comment>
<reference evidence="1 2" key="1">
    <citation type="submission" date="2023-10" db="EMBL/GenBank/DDBJ databases">
        <authorList>
            <person name="Venkata Ramana C."/>
            <person name="Sasikala C."/>
            <person name="Dhurka M."/>
        </authorList>
    </citation>
    <scope>NUCLEOTIDE SEQUENCE [LARGE SCALE GENOMIC DNA]</scope>
    <source>
        <strain evidence="1 2">KCTC 32151</strain>
    </source>
</reference>
<dbReference type="EMBL" id="JAWLIP010000006">
    <property type="protein sequence ID" value="MDV6227588.1"/>
    <property type="molecule type" value="Genomic_DNA"/>
</dbReference>
<evidence type="ECO:0000313" key="2">
    <source>
        <dbReference type="Proteomes" id="UP001185659"/>
    </source>
</evidence>
<keyword evidence="1" id="KW-0378">Hydrolase</keyword>
<protein>
    <submittedName>
        <fullName evidence="1">HAD-IIB family hydrolase</fullName>
    </submittedName>
</protein>
<dbReference type="SUPFAM" id="SSF56784">
    <property type="entry name" value="HAD-like"/>
    <property type="match status" value="1"/>
</dbReference>
<dbReference type="InterPro" id="IPR036412">
    <property type="entry name" value="HAD-like_sf"/>
</dbReference>
<dbReference type="PANTHER" id="PTHR10000">
    <property type="entry name" value="PHOSPHOSERINE PHOSPHATASE"/>
    <property type="match status" value="1"/>
</dbReference>
<name>A0ABU4AMX0_9HYPH</name>
<proteinExistence type="predicted"/>
<dbReference type="InterPro" id="IPR023214">
    <property type="entry name" value="HAD_sf"/>
</dbReference>
<organism evidence="1 2">
    <name type="scientific">Nitratireductor aquimarinus</name>
    <dbReference type="NCBI Taxonomy" id="889300"/>
    <lineage>
        <taxon>Bacteria</taxon>
        <taxon>Pseudomonadati</taxon>
        <taxon>Pseudomonadota</taxon>
        <taxon>Alphaproteobacteria</taxon>
        <taxon>Hyphomicrobiales</taxon>
        <taxon>Phyllobacteriaceae</taxon>
        <taxon>Nitratireductor</taxon>
    </lineage>
</organism>
<evidence type="ECO:0000313" key="1">
    <source>
        <dbReference type="EMBL" id="MDV6227588.1"/>
    </source>
</evidence>
<accession>A0ABU4AMX0</accession>
<gene>
    <name evidence="1" type="ORF">R2G56_14905</name>
</gene>